<reference evidence="2" key="1">
    <citation type="journal article" date="2023" name="bioRxiv">
        <title>Scaffold-level genome assemblies of two parasitoid biocontrol wasps reveal the parthenogenesis mechanism and an associated novel virus.</title>
        <authorList>
            <person name="Inwood S."/>
            <person name="Skelly J."/>
            <person name="Guhlin J."/>
            <person name="Harrop T."/>
            <person name="Goldson S."/>
            <person name="Dearden P."/>
        </authorList>
    </citation>
    <scope>NUCLEOTIDE SEQUENCE</scope>
    <source>
        <strain evidence="2">Irish</strain>
        <tissue evidence="2">Whole body</tissue>
    </source>
</reference>
<organism evidence="2 3">
    <name type="scientific">Microctonus aethiopoides</name>
    <dbReference type="NCBI Taxonomy" id="144406"/>
    <lineage>
        <taxon>Eukaryota</taxon>
        <taxon>Metazoa</taxon>
        <taxon>Ecdysozoa</taxon>
        <taxon>Arthropoda</taxon>
        <taxon>Hexapoda</taxon>
        <taxon>Insecta</taxon>
        <taxon>Pterygota</taxon>
        <taxon>Neoptera</taxon>
        <taxon>Endopterygota</taxon>
        <taxon>Hymenoptera</taxon>
        <taxon>Apocrita</taxon>
        <taxon>Ichneumonoidea</taxon>
        <taxon>Braconidae</taxon>
        <taxon>Euphorinae</taxon>
        <taxon>Microctonus</taxon>
    </lineage>
</organism>
<keyword evidence="1" id="KW-0472">Membrane</keyword>
<keyword evidence="1" id="KW-0812">Transmembrane</keyword>
<dbReference type="AlphaFoldDB" id="A0AA39KKX6"/>
<reference evidence="2" key="2">
    <citation type="submission" date="2023-03" db="EMBL/GenBank/DDBJ databases">
        <authorList>
            <person name="Inwood S.N."/>
            <person name="Skelly J.G."/>
            <person name="Guhlin J."/>
            <person name="Harrop T.W.R."/>
            <person name="Goldson S.G."/>
            <person name="Dearden P.K."/>
        </authorList>
    </citation>
    <scope>NUCLEOTIDE SEQUENCE</scope>
    <source>
        <strain evidence="2">Irish</strain>
        <tissue evidence="2">Whole body</tissue>
    </source>
</reference>
<feature type="transmembrane region" description="Helical" evidence="1">
    <location>
        <begin position="92"/>
        <end position="115"/>
    </location>
</feature>
<dbReference type="Proteomes" id="UP001168990">
    <property type="component" value="Unassembled WGS sequence"/>
</dbReference>
<sequence>MTKRLKKACQQRLNDTCKTIKRSPCKCNCNKCAEIRLMHKQRVMALSSLNSLAHQEHSSHHRPIMDFDTTQINPESINNELIQSSRQDHRDLYMIIYVSYLVIICLTFLTMKFIYGFGAHPSHRRSSIFQRTNLRY</sequence>
<evidence type="ECO:0000256" key="1">
    <source>
        <dbReference type="SAM" id="Phobius"/>
    </source>
</evidence>
<keyword evidence="3" id="KW-1185">Reference proteome</keyword>
<comment type="caution">
    <text evidence="2">The sequence shown here is derived from an EMBL/GenBank/DDBJ whole genome shotgun (WGS) entry which is preliminary data.</text>
</comment>
<accession>A0AA39KKX6</accession>
<evidence type="ECO:0000313" key="3">
    <source>
        <dbReference type="Proteomes" id="UP001168990"/>
    </source>
</evidence>
<dbReference type="EMBL" id="JAQQBS010001422">
    <property type="protein sequence ID" value="KAK0165162.1"/>
    <property type="molecule type" value="Genomic_DNA"/>
</dbReference>
<protein>
    <submittedName>
        <fullName evidence="2">Uncharacterized protein</fullName>
    </submittedName>
</protein>
<evidence type="ECO:0000313" key="2">
    <source>
        <dbReference type="EMBL" id="KAK0165162.1"/>
    </source>
</evidence>
<name>A0AA39KKX6_9HYME</name>
<gene>
    <name evidence="2" type="ORF">PV328_003707</name>
</gene>
<proteinExistence type="predicted"/>
<keyword evidence="1" id="KW-1133">Transmembrane helix</keyword>